<gene>
    <name evidence="3" type="ORF">PHAECO_LOCUS6246</name>
</gene>
<reference evidence="3" key="1">
    <citation type="submission" date="2022-01" db="EMBL/GenBank/DDBJ databases">
        <authorList>
            <person name="King R."/>
        </authorList>
    </citation>
    <scope>NUCLEOTIDE SEQUENCE</scope>
</reference>
<feature type="region of interest" description="Disordered" evidence="2">
    <location>
        <begin position="214"/>
        <end position="255"/>
    </location>
</feature>
<evidence type="ECO:0000313" key="4">
    <source>
        <dbReference type="Proteomes" id="UP001153737"/>
    </source>
</evidence>
<accession>A0A9N9SDP6</accession>
<dbReference type="AlphaFoldDB" id="A0A9N9SDP6"/>
<dbReference type="OrthoDB" id="6782755at2759"/>
<feature type="coiled-coil region" evidence="1">
    <location>
        <begin position="24"/>
        <end position="51"/>
    </location>
</feature>
<evidence type="ECO:0000256" key="2">
    <source>
        <dbReference type="SAM" id="MobiDB-lite"/>
    </source>
</evidence>
<protein>
    <recommendedName>
        <fullName evidence="5">Endonuclease-reverse transcriptase</fullName>
    </recommendedName>
</protein>
<dbReference type="Proteomes" id="UP001153737">
    <property type="component" value="Chromosome 2"/>
</dbReference>
<evidence type="ECO:0000313" key="3">
    <source>
        <dbReference type="EMBL" id="CAG9818599.1"/>
    </source>
</evidence>
<name>A0A9N9SDP6_PHACE</name>
<keyword evidence="1" id="KW-0175">Coiled coil</keyword>
<evidence type="ECO:0000256" key="1">
    <source>
        <dbReference type="SAM" id="Coils"/>
    </source>
</evidence>
<organism evidence="3 4">
    <name type="scientific">Phaedon cochleariae</name>
    <name type="common">Mustard beetle</name>
    <dbReference type="NCBI Taxonomy" id="80249"/>
    <lineage>
        <taxon>Eukaryota</taxon>
        <taxon>Metazoa</taxon>
        <taxon>Ecdysozoa</taxon>
        <taxon>Arthropoda</taxon>
        <taxon>Hexapoda</taxon>
        <taxon>Insecta</taxon>
        <taxon>Pterygota</taxon>
        <taxon>Neoptera</taxon>
        <taxon>Endopterygota</taxon>
        <taxon>Coleoptera</taxon>
        <taxon>Polyphaga</taxon>
        <taxon>Cucujiformia</taxon>
        <taxon>Chrysomeloidea</taxon>
        <taxon>Chrysomelidae</taxon>
        <taxon>Chrysomelinae</taxon>
        <taxon>Chrysomelini</taxon>
        <taxon>Phaedon</taxon>
    </lineage>
</organism>
<proteinExistence type="predicted"/>
<dbReference type="EMBL" id="OU896708">
    <property type="protein sequence ID" value="CAG9818599.1"/>
    <property type="molecule type" value="Genomic_DNA"/>
</dbReference>
<reference evidence="3" key="2">
    <citation type="submission" date="2022-10" db="EMBL/GenBank/DDBJ databases">
        <authorList>
            <consortium name="ENA_rothamsted_submissions"/>
            <consortium name="culmorum"/>
            <person name="King R."/>
        </authorList>
    </citation>
    <scope>NUCLEOTIDE SEQUENCE</scope>
</reference>
<sequence>MADNQYEITLQDVYRKLLSIESNTEKTNRTIEQIKVELKEEKDKVKILIESDTQTKGKIVQLDNKNRKNNILVFGLPPTENILENISNLQKILEINLQHEHINNIYEVGENKDNLRRPVKIELVTFLKKVEILRNTHRLKGTNIYINNDLSVEDRKINKKLRQYLNEARRNNIKATIKQNSLIVDNIKYTLEELESNPQILACEIDQEIAEDQKLGEQNNYYSNKRKELETPPEQPNTKKYVKNPPRAAKKPIKT</sequence>
<evidence type="ECO:0008006" key="5">
    <source>
        <dbReference type="Google" id="ProtNLM"/>
    </source>
</evidence>
<keyword evidence="4" id="KW-1185">Reference proteome</keyword>